<dbReference type="InParanoid" id="A0A0D0BHX4"/>
<protein>
    <submittedName>
        <fullName evidence="1">Uncharacterized protein</fullName>
    </submittedName>
</protein>
<sequence length="64" mass="7328">MTLIGLFTIRARSGSDRTSGRTWIHKKVGRYMEHLYLKLEIFIRLLRCDVGGPPPLRPSTMING</sequence>
<reference evidence="2" key="2">
    <citation type="submission" date="2015-01" db="EMBL/GenBank/DDBJ databases">
        <title>Evolutionary Origins and Diversification of the Mycorrhizal Mutualists.</title>
        <authorList>
            <consortium name="DOE Joint Genome Institute"/>
            <consortium name="Mycorrhizal Genomics Consortium"/>
            <person name="Kohler A."/>
            <person name="Kuo A."/>
            <person name="Nagy L.G."/>
            <person name="Floudas D."/>
            <person name="Copeland A."/>
            <person name="Barry K.W."/>
            <person name="Cichocki N."/>
            <person name="Veneault-Fourrey C."/>
            <person name="LaButti K."/>
            <person name="Lindquist E.A."/>
            <person name="Lipzen A."/>
            <person name="Lundell T."/>
            <person name="Morin E."/>
            <person name="Murat C."/>
            <person name="Riley R."/>
            <person name="Ohm R."/>
            <person name="Sun H."/>
            <person name="Tunlid A."/>
            <person name="Henrissat B."/>
            <person name="Grigoriev I.V."/>
            <person name="Hibbett D.S."/>
            <person name="Martin F."/>
        </authorList>
    </citation>
    <scope>NUCLEOTIDE SEQUENCE [LARGE SCALE GENOMIC DNA]</scope>
    <source>
        <strain evidence="2">UH-Slu-Lm8-n1</strain>
    </source>
</reference>
<evidence type="ECO:0000313" key="1">
    <source>
        <dbReference type="EMBL" id="KIK45667.1"/>
    </source>
</evidence>
<proteinExistence type="predicted"/>
<keyword evidence="2" id="KW-1185">Reference proteome</keyword>
<name>A0A0D0BHX4_9AGAM</name>
<dbReference type="OrthoDB" id="10463954at2759"/>
<evidence type="ECO:0000313" key="2">
    <source>
        <dbReference type="Proteomes" id="UP000054485"/>
    </source>
</evidence>
<dbReference type="AlphaFoldDB" id="A0A0D0BHX4"/>
<accession>A0A0D0BHX4</accession>
<organism evidence="1 2">
    <name type="scientific">Suillus luteus UH-Slu-Lm8-n1</name>
    <dbReference type="NCBI Taxonomy" id="930992"/>
    <lineage>
        <taxon>Eukaryota</taxon>
        <taxon>Fungi</taxon>
        <taxon>Dikarya</taxon>
        <taxon>Basidiomycota</taxon>
        <taxon>Agaricomycotina</taxon>
        <taxon>Agaricomycetes</taxon>
        <taxon>Agaricomycetidae</taxon>
        <taxon>Boletales</taxon>
        <taxon>Suillineae</taxon>
        <taxon>Suillaceae</taxon>
        <taxon>Suillus</taxon>
    </lineage>
</organism>
<dbReference type="EMBL" id="KN835169">
    <property type="protein sequence ID" value="KIK45667.1"/>
    <property type="molecule type" value="Genomic_DNA"/>
</dbReference>
<dbReference type="Proteomes" id="UP000054485">
    <property type="component" value="Unassembled WGS sequence"/>
</dbReference>
<reference evidence="1 2" key="1">
    <citation type="submission" date="2014-04" db="EMBL/GenBank/DDBJ databases">
        <authorList>
            <consortium name="DOE Joint Genome Institute"/>
            <person name="Kuo A."/>
            <person name="Ruytinx J."/>
            <person name="Rineau F."/>
            <person name="Colpaert J."/>
            <person name="Kohler A."/>
            <person name="Nagy L.G."/>
            <person name="Floudas D."/>
            <person name="Copeland A."/>
            <person name="Barry K.W."/>
            <person name="Cichocki N."/>
            <person name="Veneault-Fourrey C."/>
            <person name="LaButti K."/>
            <person name="Lindquist E.A."/>
            <person name="Lipzen A."/>
            <person name="Lundell T."/>
            <person name="Morin E."/>
            <person name="Murat C."/>
            <person name="Sun H."/>
            <person name="Tunlid A."/>
            <person name="Henrissat B."/>
            <person name="Grigoriev I.V."/>
            <person name="Hibbett D.S."/>
            <person name="Martin F."/>
            <person name="Nordberg H.P."/>
            <person name="Cantor M.N."/>
            <person name="Hua S.X."/>
        </authorList>
    </citation>
    <scope>NUCLEOTIDE SEQUENCE [LARGE SCALE GENOMIC DNA]</scope>
    <source>
        <strain evidence="1 2">UH-Slu-Lm8-n1</strain>
    </source>
</reference>
<gene>
    <name evidence="1" type="ORF">CY34DRAFT_801288</name>
</gene>
<dbReference type="HOGENOM" id="CLU_2869160_0_0_1"/>